<feature type="transmembrane region" description="Helical" evidence="1">
    <location>
        <begin position="26"/>
        <end position="48"/>
    </location>
</feature>
<protein>
    <submittedName>
        <fullName evidence="2">Uncharacterized protein</fullName>
    </submittedName>
</protein>
<dbReference type="AlphaFoldDB" id="A0A2I2MJ36"/>
<dbReference type="EMBL" id="LT966316">
    <property type="protein sequence ID" value="SOU93266.1"/>
    <property type="molecule type" value="Genomic_DNA"/>
</dbReference>
<name>A0A2I2MJ36_9BACT</name>
<keyword evidence="1" id="KW-0812">Transmembrane</keyword>
<dbReference type="RefSeq" id="WP_161781754.1">
    <property type="nucleotide sequence ID" value="NZ_JPGK01000007.1"/>
</dbReference>
<evidence type="ECO:0000256" key="1">
    <source>
        <dbReference type="SAM" id="Phobius"/>
    </source>
</evidence>
<gene>
    <name evidence="2" type="ORF">LFTS_01914</name>
</gene>
<keyword evidence="1" id="KW-1133">Transmembrane helix</keyword>
<accession>A0A2I2MJ36</accession>
<reference evidence="2" key="1">
    <citation type="submission" date="2017-12" db="EMBL/GenBank/DDBJ databases">
        <authorList>
            <consortium name="SysMetEx"/>
        </authorList>
    </citation>
    <scope>NUCLEOTIDE SEQUENCE</scope>
    <source>
        <strain evidence="2">Pb_238</strain>
    </source>
</reference>
<evidence type="ECO:0000313" key="2">
    <source>
        <dbReference type="EMBL" id="SOU93266.1"/>
    </source>
</evidence>
<keyword evidence="1" id="KW-0472">Membrane</keyword>
<sequence>MRKRADCDGDVWAGEVSLDLKKKVTIFLFVLVILVPTLVILVNAYFGFTLYHRAVTGH</sequence>
<proteinExistence type="predicted"/>
<organism evidence="2">
    <name type="scientific">Leptospirillum ferriphilum</name>
    <dbReference type="NCBI Taxonomy" id="178606"/>
    <lineage>
        <taxon>Bacteria</taxon>
        <taxon>Pseudomonadati</taxon>
        <taxon>Nitrospirota</taxon>
        <taxon>Nitrospiria</taxon>
        <taxon>Nitrospirales</taxon>
        <taxon>Nitrospiraceae</taxon>
        <taxon>Leptospirillum</taxon>
    </lineage>
</organism>